<evidence type="ECO:0000256" key="5">
    <source>
        <dbReference type="ARBA" id="ARBA00022692"/>
    </source>
</evidence>
<dbReference type="PRINTS" id="PR00109">
    <property type="entry name" value="TYRKINASE"/>
</dbReference>
<dbReference type="PANTHER" id="PTHR24416">
    <property type="entry name" value="TYROSINE-PROTEIN KINASE RECEPTOR"/>
    <property type="match status" value="1"/>
</dbReference>
<dbReference type="PROSITE" id="PS00109">
    <property type="entry name" value="PROTEIN_KINASE_TYR"/>
    <property type="match status" value="1"/>
</dbReference>
<dbReference type="GO" id="GO:0010976">
    <property type="term" value="P:positive regulation of neuron projection development"/>
    <property type="evidence" value="ECO:0007669"/>
    <property type="project" value="TreeGrafter"/>
</dbReference>
<evidence type="ECO:0000259" key="19">
    <source>
        <dbReference type="PROSITE" id="PS50022"/>
    </source>
</evidence>
<sequence>MCSCVSGVCRYPLGMSGGQIQDEDISASSQWSESTAARYGRLDFEDGDGAWCPEITVEPDSLKEFLQIDLRSLHFITLVGTQGRHAGGIGNEFAQMYKIKYSRDGSRWISWRNRQGKQVIEGNRNAYDIILKDLEPPIIARFVRFMPKLGEGQFGEVHLCEAEGMQEFMNKEFLFDIPEELPVLVAVKMLRSDANKNARNDFLKEIKIMSRLKDPNIIRLLAVCIYSDPLCMITEYMENGDLNQFLSRHEPEGQLALLSNAPTVSFSNLCYMATQIASGMKYLSSLNFVHRDLATRNCLVGKKFTIKIADFGMSRNLYSGDYYRIQGRAVLPIRWMSWESILLGKFTTASDVWAFGVTLWEILNFCKEQPYSQLTDEQVIENTGEFFRDQKRQIYLPQPVLCPDSLYKIMLSCWRRNTKERPSFQEIHHALLEIQP</sequence>
<keyword evidence="4" id="KW-0808">Transferase</keyword>
<evidence type="ECO:0000313" key="21">
    <source>
        <dbReference type="Proteomes" id="UP000694558"/>
    </source>
</evidence>
<organism evidence="20 21">
    <name type="scientific">Scophthalmus maximus</name>
    <name type="common">Turbot</name>
    <name type="synonym">Psetta maxima</name>
    <dbReference type="NCBI Taxonomy" id="52904"/>
    <lineage>
        <taxon>Eukaryota</taxon>
        <taxon>Metazoa</taxon>
        <taxon>Chordata</taxon>
        <taxon>Craniata</taxon>
        <taxon>Vertebrata</taxon>
        <taxon>Euteleostomi</taxon>
        <taxon>Actinopterygii</taxon>
        <taxon>Neopterygii</taxon>
        <taxon>Teleostei</taxon>
        <taxon>Neoteleostei</taxon>
        <taxon>Acanthomorphata</taxon>
        <taxon>Carangaria</taxon>
        <taxon>Pleuronectiformes</taxon>
        <taxon>Pleuronectoidei</taxon>
        <taxon>Scophthalmidae</taxon>
        <taxon>Scophthalmus</taxon>
    </lineage>
</organism>
<evidence type="ECO:0000313" key="20">
    <source>
        <dbReference type="Ensembl" id="ENSSMAP00000036616.1"/>
    </source>
</evidence>
<evidence type="ECO:0000256" key="2">
    <source>
        <dbReference type="ARBA" id="ARBA00011902"/>
    </source>
</evidence>
<dbReference type="EC" id="2.7.10.1" evidence="2"/>
<proteinExistence type="inferred from homology"/>
<evidence type="ECO:0000256" key="9">
    <source>
        <dbReference type="ARBA" id="ARBA00022840"/>
    </source>
</evidence>
<keyword evidence="13" id="KW-1015">Disulfide bond</keyword>
<comment type="subcellular location">
    <subcellularLocation>
        <location evidence="1">Cell membrane</location>
        <topology evidence="1">Single-pass type I membrane protein</topology>
    </subcellularLocation>
</comment>
<dbReference type="Gene3D" id="2.60.120.260">
    <property type="entry name" value="Galactose-binding domain-like"/>
    <property type="match status" value="1"/>
</dbReference>
<evidence type="ECO:0000256" key="3">
    <source>
        <dbReference type="ARBA" id="ARBA00022475"/>
    </source>
</evidence>
<dbReference type="InterPro" id="IPR008979">
    <property type="entry name" value="Galactose-bd-like_sf"/>
</dbReference>
<dbReference type="InterPro" id="IPR000719">
    <property type="entry name" value="Prot_kinase_dom"/>
</dbReference>
<evidence type="ECO:0000256" key="16">
    <source>
        <dbReference type="ARBA" id="ARBA00051243"/>
    </source>
</evidence>
<keyword evidence="3" id="KW-1003">Cell membrane</keyword>
<evidence type="ECO:0000256" key="1">
    <source>
        <dbReference type="ARBA" id="ARBA00004251"/>
    </source>
</evidence>
<protein>
    <recommendedName>
        <fullName evidence="2">receptor protein-tyrosine kinase</fullName>
        <ecNumber evidence="2">2.7.10.1</ecNumber>
    </recommendedName>
</protein>
<keyword evidence="12" id="KW-0829">Tyrosine-protein kinase</keyword>
<dbReference type="GO" id="GO:0038062">
    <property type="term" value="F:protein tyrosine kinase collagen receptor activity"/>
    <property type="evidence" value="ECO:0007669"/>
    <property type="project" value="TreeGrafter"/>
</dbReference>
<evidence type="ECO:0000256" key="4">
    <source>
        <dbReference type="ARBA" id="ARBA00022679"/>
    </source>
</evidence>
<dbReference type="InterPro" id="IPR001245">
    <property type="entry name" value="Ser-Thr/Tyr_kinase_cat_dom"/>
</dbReference>
<keyword evidence="6" id="KW-0732">Signal</keyword>
<name>A0A8D3BNK8_SCOMX</name>
<dbReference type="SMART" id="SM00231">
    <property type="entry name" value="FA58C"/>
    <property type="match status" value="1"/>
</dbReference>
<dbReference type="GeneTree" id="ENSGT00940000154842"/>
<dbReference type="SUPFAM" id="SSF49785">
    <property type="entry name" value="Galactose-binding domain-like"/>
    <property type="match status" value="1"/>
</dbReference>
<dbReference type="GO" id="GO:0051897">
    <property type="term" value="P:positive regulation of phosphatidylinositol 3-kinase/protein kinase B signal transduction"/>
    <property type="evidence" value="ECO:0007669"/>
    <property type="project" value="TreeGrafter"/>
</dbReference>
<dbReference type="AlphaFoldDB" id="A0A8D3BNK8"/>
<keyword evidence="14" id="KW-0675">Receptor</keyword>
<dbReference type="PROSITE" id="PS00239">
    <property type="entry name" value="RECEPTOR_TYR_KIN_II"/>
    <property type="match status" value="1"/>
</dbReference>
<keyword evidence="5" id="KW-0812">Transmembrane</keyword>
<dbReference type="Proteomes" id="UP000694558">
    <property type="component" value="Chromosome 12"/>
</dbReference>
<evidence type="ECO:0000256" key="12">
    <source>
        <dbReference type="ARBA" id="ARBA00023137"/>
    </source>
</evidence>
<dbReference type="CDD" id="cd00057">
    <property type="entry name" value="FA58C"/>
    <property type="match status" value="1"/>
</dbReference>
<dbReference type="PROSITE" id="PS01285">
    <property type="entry name" value="FA58C_1"/>
    <property type="match status" value="1"/>
</dbReference>
<comment type="catalytic activity">
    <reaction evidence="16">
        <text>L-tyrosyl-[protein] + ATP = O-phospho-L-tyrosyl-[protein] + ADP + H(+)</text>
        <dbReference type="Rhea" id="RHEA:10596"/>
        <dbReference type="Rhea" id="RHEA-COMP:10136"/>
        <dbReference type="Rhea" id="RHEA-COMP:20101"/>
        <dbReference type="ChEBI" id="CHEBI:15378"/>
        <dbReference type="ChEBI" id="CHEBI:30616"/>
        <dbReference type="ChEBI" id="CHEBI:46858"/>
        <dbReference type="ChEBI" id="CHEBI:61978"/>
        <dbReference type="ChEBI" id="CHEBI:456216"/>
        <dbReference type="EC" id="2.7.10.1"/>
    </reaction>
</comment>
<evidence type="ECO:0000256" key="14">
    <source>
        <dbReference type="ARBA" id="ARBA00023170"/>
    </source>
</evidence>
<keyword evidence="7" id="KW-0547">Nucleotide-binding</keyword>
<dbReference type="PROSITE" id="PS50011">
    <property type="entry name" value="PROTEIN_KINASE_DOM"/>
    <property type="match status" value="1"/>
</dbReference>
<keyword evidence="10" id="KW-1133">Transmembrane helix</keyword>
<dbReference type="Gene3D" id="3.30.200.20">
    <property type="entry name" value="Phosphorylase Kinase, domain 1"/>
    <property type="match status" value="1"/>
</dbReference>
<dbReference type="InterPro" id="IPR008266">
    <property type="entry name" value="Tyr_kinase_AS"/>
</dbReference>
<evidence type="ECO:0000256" key="6">
    <source>
        <dbReference type="ARBA" id="ARBA00022729"/>
    </source>
</evidence>
<dbReference type="PANTHER" id="PTHR24416:SF295">
    <property type="entry name" value="DISCOIDIN DOMAIN-CONTAINING RECEPTOR 2"/>
    <property type="match status" value="1"/>
</dbReference>
<feature type="domain" description="F5/8 type C" evidence="19">
    <location>
        <begin position="9"/>
        <end position="165"/>
    </location>
</feature>
<feature type="domain" description="Protein kinase" evidence="18">
    <location>
        <begin position="143"/>
        <end position="432"/>
    </location>
</feature>
<evidence type="ECO:0000256" key="11">
    <source>
        <dbReference type="ARBA" id="ARBA00023136"/>
    </source>
</evidence>
<evidence type="ECO:0000256" key="15">
    <source>
        <dbReference type="ARBA" id="ARBA00023180"/>
    </source>
</evidence>
<evidence type="ECO:0000256" key="17">
    <source>
        <dbReference type="ARBA" id="ARBA00061639"/>
    </source>
</evidence>
<dbReference type="GO" id="GO:0005518">
    <property type="term" value="F:collagen binding"/>
    <property type="evidence" value="ECO:0007669"/>
    <property type="project" value="TreeGrafter"/>
</dbReference>
<dbReference type="FunFam" id="1.10.510.10:FF:000053">
    <property type="entry name" value="Epithelial discoidin domain-containing receptor 1"/>
    <property type="match status" value="1"/>
</dbReference>
<dbReference type="InterPro" id="IPR000421">
    <property type="entry name" value="FA58C"/>
</dbReference>
<dbReference type="InterPro" id="IPR050122">
    <property type="entry name" value="RTK"/>
</dbReference>
<evidence type="ECO:0000256" key="7">
    <source>
        <dbReference type="ARBA" id="ARBA00022741"/>
    </source>
</evidence>
<dbReference type="Pfam" id="PF07714">
    <property type="entry name" value="PK_Tyr_Ser-Thr"/>
    <property type="match status" value="1"/>
</dbReference>
<dbReference type="InterPro" id="IPR002011">
    <property type="entry name" value="Tyr_kinase_rcpt_2_CS"/>
</dbReference>
<evidence type="ECO:0000256" key="13">
    <source>
        <dbReference type="ARBA" id="ARBA00023157"/>
    </source>
</evidence>
<evidence type="ECO:0000256" key="10">
    <source>
        <dbReference type="ARBA" id="ARBA00022989"/>
    </source>
</evidence>
<dbReference type="SMART" id="SM00219">
    <property type="entry name" value="TyrKc"/>
    <property type="match status" value="1"/>
</dbReference>
<dbReference type="Gene3D" id="1.10.510.10">
    <property type="entry name" value="Transferase(Phosphotransferase) domain 1"/>
    <property type="match status" value="1"/>
</dbReference>
<dbReference type="PROSITE" id="PS50022">
    <property type="entry name" value="FA58C_3"/>
    <property type="match status" value="1"/>
</dbReference>
<dbReference type="GO" id="GO:0005524">
    <property type="term" value="F:ATP binding"/>
    <property type="evidence" value="ECO:0007669"/>
    <property type="project" value="UniProtKB-KW"/>
</dbReference>
<reference evidence="20" key="1">
    <citation type="submission" date="2023-05" db="EMBL/GenBank/DDBJ databases">
        <title>High-quality long-read genome of Scophthalmus maximus.</title>
        <authorList>
            <person name="Lien S."/>
            <person name="Martinez P."/>
        </authorList>
    </citation>
    <scope>NUCLEOTIDE SEQUENCE [LARGE SCALE GENOMIC DNA]</scope>
</reference>
<evidence type="ECO:0000256" key="8">
    <source>
        <dbReference type="ARBA" id="ARBA00022777"/>
    </source>
</evidence>
<dbReference type="FunFam" id="2.60.120.260:FF:000007">
    <property type="entry name" value="Discoidin domain receptor tyrosine kinase 1"/>
    <property type="match status" value="1"/>
</dbReference>
<dbReference type="SUPFAM" id="SSF56112">
    <property type="entry name" value="Protein kinase-like (PK-like)"/>
    <property type="match status" value="1"/>
</dbReference>
<dbReference type="GO" id="GO:0005886">
    <property type="term" value="C:plasma membrane"/>
    <property type="evidence" value="ECO:0007669"/>
    <property type="project" value="UniProtKB-SubCell"/>
</dbReference>
<keyword evidence="9" id="KW-0067">ATP-binding</keyword>
<evidence type="ECO:0000259" key="18">
    <source>
        <dbReference type="PROSITE" id="PS50011"/>
    </source>
</evidence>
<keyword evidence="8" id="KW-0418">Kinase</keyword>
<reference evidence="20" key="2">
    <citation type="submission" date="2025-08" db="UniProtKB">
        <authorList>
            <consortium name="Ensembl"/>
        </authorList>
    </citation>
    <scope>IDENTIFICATION</scope>
</reference>
<gene>
    <name evidence="20" type="primary">ddr2a</name>
</gene>
<accession>A0A8D3BNK8</accession>
<comment type="similarity">
    <text evidence="17">Belongs to the protein kinase superfamily. Tyr protein kinase family. Insulin receptor subfamily.</text>
</comment>
<dbReference type="Ensembl" id="ENSSMAT00000061390.1">
    <property type="protein sequence ID" value="ENSSMAP00000036616.1"/>
    <property type="gene ID" value="ENSSMAG00000018395.2"/>
</dbReference>
<dbReference type="GO" id="GO:0043235">
    <property type="term" value="C:receptor complex"/>
    <property type="evidence" value="ECO:0007669"/>
    <property type="project" value="TreeGrafter"/>
</dbReference>
<dbReference type="InterPro" id="IPR020635">
    <property type="entry name" value="Tyr_kinase_cat_dom"/>
</dbReference>
<keyword evidence="11" id="KW-0472">Membrane</keyword>
<keyword evidence="15" id="KW-0325">Glycoprotein</keyword>
<dbReference type="InterPro" id="IPR011009">
    <property type="entry name" value="Kinase-like_dom_sf"/>
</dbReference>